<accession>A0A5B7EWJ8</accession>
<evidence type="ECO:0000313" key="2">
    <source>
        <dbReference type="Proteomes" id="UP000324222"/>
    </source>
</evidence>
<reference evidence="1 2" key="1">
    <citation type="submission" date="2019-05" db="EMBL/GenBank/DDBJ databases">
        <title>Another draft genome of Portunus trituberculatus and its Hox gene families provides insights of decapod evolution.</title>
        <authorList>
            <person name="Jeong J.-H."/>
            <person name="Song I."/>
            <person name="Kim S."/>
            <person name="Choi T."/>
            <person name="Kim D."/>
            <person name="Ryu S."/>
            <person name="Kim W."/>
        </authorList>
    </citation>
    <scope>NUCLEOTIDE SEQUENCE [LARGE SCALE GENOMIC DNA]</scope>
    <source>
        <tissue evidence="1">Muscle</tissue>
    </source>
</reference>
<dbReference type="Proteomes" id="UP000324222">
    <property type="component" value="Unassembled WGS sequence"/>
</dbReference>
<dbReference type="EMBL" id="VSRR010004356">
    <property type="protein sequence ID" value="MPC39420.1"/>
    <property type="molecule type" value="Genomic_DNA"/>
</dbReference>
<protein>
    <submittedName>
        <fullName evidence="1">Uncharacterized protein</fullName>
    </submittedName>
</protein>
<keyword evidence="2" id="KW-1185">Reference proteome</keyword>
<evidence type="ECO:0000313" key="1">
    <source>
        <dbReference type="EMBL" id="MPC39420.1"/>
    </source>
</evidence>
<organism evidence="1 2">
    <name type="scientific">Portunus trituberculatus</name>
    <name type="common">Swimming crab</name>
    <name type="synonym">Neptunus trituberculatus</name>
    <dbReference type="NCBI Taxonomy" id="210409"/>
    <lineage>
        <taxon>Eukaryota</taxon>
        <taxon>Metazoa</taxon>
        <taxon>Ecdysozoa</taxon>
        <taxon>Arthropoda</taxon>
        <taxon>Crustacea</taxon>
        <taxon>Multicrustacea</taxon>
        <taxon>Malacostraca</taxon>
        <taxon>Eumalacostraca</taxon>
        <taxon>Eucarida</taxon>
        <taxon>Decapoda</taxon>
        <taxon>Pleocyemata</taxon>
        <taxon>Brachyura</taxon>
        <taxon>Eubrachyura</taxon>
        <taxon>Portunoidea</taxon>
        <taxon>Portunidae</taxon>
        <taxon>Portuninae</taxon>
        <taxon>Portunus</taxon>
    </lineage>
</organism>
<gene>
    <name evidence="1" type="ORF">E2C01_032956</name>
</gene>
<sequence>MECVAPSALVRCGGAAHGPNALNSLCRIRDGTAVPALSGPCCDLTGTSERGALSLFQKLTSSTLESISV</sequence>
<proteinExistence type="predicted"/>
<dbReference type="AlphaFoldDB" id="A0A5B7EWJ8"/>
<name>A0A5B7EWJ8_PORTR</name>
<comment type="caution">
    <text evidence="1">The sequence shown here is derived from an EMBL/GenBank/DDBJ whole genome shotgun (WGS) entry which is preliminary data.</text>
</comment>